<dbReference type="InterPro" id="IPR035892">
    <property type="entry name" value="C2_domain_sf"/>
</dbReference>
<dbReference type="PANTHER" id="PTHR15746:SF22">
    <property type="entry name" value="RAB11 FAMILY-INTERACTING PROTEIN 1"/>
    <property type="match status" value="1"/>
</dbReference>
<evidence type="ECO:0000259" key="14">
    <source>
        <dbReference type="PROSITE" id="PS50004"/>
    </source>
</evidence>
<dbReference type="InterPro" id="IPR000008">
    <property type="entry name" value="C2_dom"/>
</dbReference>
<proteinExistence type="predicted"/>
<feature type="region of interest" description="Disordered" evidence="13">
    <location>
        <begin position="1102"/>
        <end position="1176"/>
    </location>
</feature>
<comment type="function">
    <text evidence="10">A Rab11 effector binding preferentially phosphatidylinositol 3,4,5-trisphosphate (PtdInsP3) and phosphatidic acid (PA) and acting in the regulation of the transport of vesicles from the endosomal recycling compartment (ERC) to the plasma membrane. Involved in insulin granule exocytosis. Also involved in receptor-mediated endocytosis and membrane trafficking of recycling endosomes, probably originating from clathrin-coated vesicles. Required in a complex with MYO5B and RAB11 for the transport of NPC1L1 to the plasma membrane. Also acts as a regulator of cell polarity. Plays an essential role in phagocytosis through a mechanism involving TICAM2, RAC1 and CDC42 Rho GTPases for controlling actin-dynamics.</text>
</comment>
<feature type="compositionally biased region" description="Polar residues" evidence="13">
    <location>
        <begin position="700"/>
        <end position="714"/>
    </location>
</feature>
<evidence type="ECO:0000256" key="5">
    <source>
        <dbReference type="ARBA" id="ARBA00022553"/>
    </source>
</evidence>
<feature type="domain" description="C2" evidence="14">
    <location>
        <begin position="1"/>
        <end position="139"/>
    </location>
</feature>
<feature type="region of interest" description="Disordered" evidence="13">
    <location>
        <begin position="182"/>
        <end position="229"/>
    </location>
</feature>
<comment type="subcellular location">
    <subcellularLocation>
        <location evidence="1">Cell membrane</location>
        <topology evidence="1">Peripheral membrane protein</topology>
    </subcellularLocation>
    <subcellularLocation>
        <location evidence="2">Recycling endosome membrane</location>
        <topology evidence="2">Peripheral membrane protein</topology>
    </subcellularLocation>
</comment>
<evidence type="ECO:0000256" key="10">
    <source>
        <dbReference type="ARBA" id="ARBA00055128"/>
    </source>
</evidence>
<feature type="compositionally biased region" description="Basic and acidic residues" evidence="13">
    <location>
        <begin position="1102"/>
        <end position="1124"/>
    </location>
</feature>
<organism evidence="16 17">
    <name type="scientific">Podarcis lilfordi</name>
    <name type="common">Lilford's wall lizard</name>
    <dbReference type="NCBI Taxonomy" id="74358"/>
    <lineage>
        <taxon>Eukaryota</taxon>
        <taxon>Metazoa</taxon>
        <taxon>Chordata</taxon>
        <taxon>Craniata</taxon>
        <taxon>Vertebrata</taxon>
        <taxon>Euteleostomi</taxon>
        <taxon>Lepidosauria</taxon>
        <taxon>Squamata</taxon>
        <taxon>Bifurcata</taxon>
        <taxon>Unidentata</taxon>
        <taxon>Episquamata</taxon>
        <taxon>Laterata</taxon>
        <taxon>Lacertibaenia</taxon>
        <taxon>Lacertidae</taxon>
        <taxon>Podarcis</taxon>
    </lineage>
</organism>
<dbReference type="FunFam" id="1.20.5.2440:FF:000002">
    <property type="entry name" value="rab11 family-interacting protein 2 isoform X1"/>
    <property type="match status" value="1"/>
</dbReference>
<feature type="compositionally biased region" description="Low complexity" evidence="13">
    <location>
        <begin position="1129"/>
        <end position="1147"/>
    </location>
</feature>
<feature type="compositionally biased region" description="Basic and acidic residues" evidence="13">
    <location>
        <begin position="353"/>
        <end position="365"/>
    </location>
</feature>
<keyword evidence="7" id="KW-0967">Endosome</keyword>
<dbReference type="PANTHER" id="PTHR15746">
    <property type="entry name" value="RAB11-RELATED"/>
    <property type="match status" value="1"/>
</dbReference>
<dbReference type="EMBL" id="OX395141">
    <property type="protein sequence ID" value="CAI5795685.1"/>
    <property type="molecule type" value="Genomic_DNA"/>
</dbReference>
<evidence type="ECO:0000256" key="6">
    <source>
        <dbReference type="ARBA" id="ARBA00022737"/>
    </source>
</evidence>
<comment type="subunit">
    <text evidence="11">Homooligomerizes in a Rab11-independent manner. Forms a heterooligomeric complex with RAB11FIP4. Interacts with AP2A1, MYO5B, RAB25 and REPS1. Interacts with RAB11A and RAB11B (activated GTP-bound form). Interacts with NPC1L1. Interacts (via NPF motifs) with EHD1 and EHD3. Interacts with TICAM2; this interaction directs RAB11FIP2 to the phagosome. Interacts with RAB14 and RAB25 (GTP-bound forms).</text>
</comment>
<feature type="compositionally biased region" description="Polar residues" evidence="13">
    <location>
        <begin position="366"/>
        <end position="376"/>
    </location>
</feature>
<dbReference type="SMART" id="SM00239">
    <property type="entry name" value="C2"/>
    <property type="match status" value="1"/>
</dbReference>
<evidence type="ECO:0000256" key="7">
    <source>
        <dbReference type="ARBA" id="ARBA00022753"/>
    </source>
</evidence>
<reference evidence="16" key="1">
    <citation type="submission" date="2022-12" db="EMBL/GenBank/DDBJ databases">
        <authorList>
            <person name="Alioto T."/>
            <person name="Alioto T."/>
            <person name="Gomez Garrido J."/>
        </authorList>
    </citation>
    <scope>NUCLEOTIDE SEQUENCE</scope>
</reference>
<dbReference type="GO" id="GO:0055038">
    <property type="term" value="C:recycling endosome membrane"/>
    <property type="evidence" value="ECO:0007669"/>
    <property type="project" value="UniProtKB-SubCell"/>
</dbReference>
<feature type="compositionally biased region" description="Basic and acidic residues" evidence="13">
    <location>
        <begin position="603"/>
        <end position="616"/>
    </location>
</feature>
<keyword evidence="9" id="KW-0472">Membrane</keyword>
<dbReference type="Gene3D" id="1.20.5.2440">
    <property type="match status" value="1"/>
</dbReference>
<evidence type="ECO:0000313" key="17">
    <source>
        <dbReference type="Proteomes" id="UP001178461"/>
    </source>
</evidence>
<evidence type="ECO:0000256" key="3">
    <source>
        <dbReference type="ARBA" id="ARBA00022448"/>
    </source>
</evidence>
<evidence type="ECO:0000256" key="11">
    <source>
        <dbReference type="ARBA" id="ARBA00062390"/>
    </source>
</evidence>
<evidence type="ECO:0000256" key="4">
    <source>
        <dbReference type="ARBA" id="ARBA00022475"/>
    </source>
</evidence>
<name>A0AA35PRQ4_9SAUR</name>
<dbReference type="GO" id="GO:0007154">
    <property type="term" value="P:cell communication"/>
    <property type="evidence" value="ECO:0007669"/>
    <property type="project" value="UniProtKB-ARBA"/>
</dbReference>
<dbReference type="SUPFAM" id="SSF144270">
    <property type="entry name" value="Eferin C-derminal domain-like"/>
    <property type="match status" value="1"/>
</dbReference>
<dbReference type="FunFam" id="2.60.40.150:FF:000070">
    <property type="entry name" value="rab11 family-interacting protein 2 isoform X1"/>
    <property type="match status" value="1"/>
</dbReference>
<evidence type="ECO:0000256" key="9">
    <source>
        <dbReference type="ARBA" id="ARBA00023136"/>
    </source>
</evidence>
<feature type="compositionally biased region" description="Polar residues" evidence="13">
    <location>
        <begin position="308"/>
        <end position="321"/>
    </location>
</feature>
<evidence type="ECO:0000259" key="15">
    <source>
        <dbReference type="PROSITE" id="PS51511"/>
    </source>
</evidence>
<evidence type="ECO:0000256" key="2">
    <source>
        <dbReference type="ARBA" id="ARBA00004654"/>
    </source>
</evidence>
<dbReference type="PROSITE" id="PS50004">
    <property type="entry name" value="C2"/>
    <property type="match status" value="1"/>
</dbReference>
<feature type="compositionally biased region" description="Polar residues" evidence="13">
    <location>
        <begin position="930"/>
        <end position="939"/>
    </location>
</feature>
<accession>A0AA35PRQ4</accession>
<dbReference type="Proteomes" id="UP001178461">
    <property type="component" value="Chromosome 15"/>
</dbReference>
<feature type="compositionally biased region" description="Polar residues" evidence="13">
    <location>
        <begin position="548"/>
        <end position="558"/>
    </location>
</feature>
<dbReference type="InterPro" id="IPR019018">
    <property type="entry name" value="Rab-bd_FIP-RBD"/>
</dbReference>
<dbReference type="InterPro" id="IPR037245">
    <property type="entry name" value="FIP-RBD_C_sf"/>
</dbReference>
<evidence type="ECO:0000256" key="12">
    <source>
        <dbReference type="ARBA" id="ARBA00071491"/>
    </source>
</evidence>
<dbReference type="PROSITE" id="PS51511">
    <property type="entry name" value="FIP_RBD"/>
    <property type="match status" value="1"/>
</dbReference>
<dbReference type="Gene3D" id="2.60.40.150">
    <property type="entry name" value="C2 domain"/>
    <property type="match status" value="1"/>
</dbReference>
<dbReference type="GO" id="GO:0015031">
    <property type="term" value="P:protein transport"/>
    <property type="evidence" value="ECO:0007669"/>
    <property type="project" value="UniProtKB-KW"/>
</dbReference>
<keyword evidence="5" id="KW-0597">Phosphoprotein</keyword>
<keyword evidence="4" id="KW-1003">Cell membrane</keyword>
<feature type="region of interest" description="Disordered" evidence="13">
    <location>
        <begin position="797"/>
        <end position="939"/>
    </location>
</feature>
<dbReference type="GO" id="GO:0005886">
    <property type="term" value="C:plasma membrane"/>
    <property type="evidence" value="ECO:0007669"/>
    <property type="project" value="UniProtKB-SubCell"/>
</dbReference>
<feature type="compositionally biased region" description="Basic and acidic residues" evidence="13">
    <location>
        <begin position="485"/>
        <end position="518"/>
    </location>
</feature>
<gene>
    <name evidence="16" type="ORF">PODLI_1B005748</name>
</gene>
<evidence type="ECO:0000313" key="16">
    <source>
        <dbReference type="EMBL" id="CAI5795685.1"/>
    </source>
</evidence>
<dbReference type="SUPFAM" id="SSF49562">
    <property type="entry name" value="C2 domain (Calcium/lipid-binding domain, CaLB)"/>
    <property type="match status" value="1"/>
</dbReference>
<evidence type="ECO:0000256" key="1">
    <source>
        <dbReference type="ARBA" id="ARBA00004202"/>
    </source>
</evidence>
<dbReference type="GO" id="GO:0031267">
    <property type="term" value="F:small GTPase binding"/>
    <property type="evidence" value="ECO:0007669"/>
    <property type="project" value="InterPro"/>
</dbReference>
<sequence length="1315" mass="142240">MSAPGSPSSLGPRWAPTHVQVTVLQARGLRSKAKGGGGGGGGSDAYAVMALGKEKFATSVAERCLGSPVWREEATFELPPPPRRSLSAGGPPLSAGPTAVLQLTVLHRALLGLDKFLGRAEISLAELHSEGGRRSTRWYKLHSKPGKKEKERGEIEVDIQFMRSNMTASMFDLSMKDKSRTPFGKLKDKLKGKRGNGLPDTASAIVPSISHSPADSEEESNEKEKKKSKFKTLFSKPGLQKSNLSQSMSVLPSLQPVTERVRLNPSDFSSRWSDSDDDTLTPVSEKPSANEDNLLYPPSTKSHKRTGSADNKQLNQISSSNTKKDVHSLFGGLKSKSDPTSRSNVCINGSHVYMEERDPKSDTLPKDSTQSSPQISQRKRLFLSQENLSSEPSKEPEMTGRLPSDKGPPGSSSLESFKAMTLPSYKLLSAGDMPESNTPVISDTPKETKENKKQENKKSGLLSLMTGKKEAKVSEEVESNADTTPKVKEVKRNEKELAKKEANPFEVPVDNRRGHSSDKSGTADLRITKTSLNPFDENISAEEKPEKNSASVKPSQTKPVKPRLGVSSEDETKATSAISAPPSASLFSPSYHSNKNNPFISKFDPEEQPRDTDRFASDNNPFTIKWGQKSKQDTSAASGNENKPFAPKREQETQIEDSSNSAKSPLPVPATSVLELDPSAFQLSDIDNPPVSKVGEDSESFNSPPASFSTSSLAGNLDDSKHVHVVSSEKPQKEGLTNQIDPVSTFPGSLAGSHPSRFYDRVGLILKSQGDDKVHIVPPFKENRGSIKKSVTFALEDENVGSSGDDASDGEDSVESWHDENKISINPTERNEGRSPELYVEHCAAPEPRNGNVQSLHNSEGPLERQAEAGFSVKVEPPVPTPRILVPLPNMPRTVLGSSSLSEPPKPAPRSALKQKKSVSVSWMDESETENGSSSASTYKEFSAENSFISSEKLTSDSSLATSVSNILSSGRDGGAMDSSQSISTDLPHYATSTQPSSLIPGDLNVKPTTLSVIPEVGSDDEQLSDYPQGTEKIAVSGDLSRSRDVSSELRSSIEGGELTANKKATGERQTVSLLMKTSAPGDGFELNKPLVAPSARALENASHDVKGLEQKNADSAKENRQGDSPEFSVKPVHLSPLPSSSHSISSFQSDASGCNRAEPTKKATAEGLGTKVDPSGKKKLLQAWVSPSETHPNQNLQSDGTYPAKLRLHPVKPMHTTTSKSSAKNQSITSKILDNQNEADIKKYDPSDPAYAYGQLTHSELIQLVLKQKDVIAKRDQQVRELEDYIDNLLVRVMEETPNILRAQAHVNKKAGKM</sequence>
<evidence type="ECO:0000256" key="8">
    <source>
        <dbReference type="ARBA" id="ARBA00022927"/>
    </source>
</evidence>
<keyword evidence="6" id="KW-0677">Repeat</keyword>
<feature type="compositionally biased region" description="Polar residues" evidence="13">
    <location>
        <begin position="338"/>
        <end position="347"/>
    </location>
</feature>
<dbReference type="InterPro" id="IPR037789">
    <property type="entry name" value="FIP_classI"/>
</dbReference>
<dbReference type="Pfam" id="PF00168">
    <property type="entry name" value="C2"/>
    <property type="match status" value="1"/>
</dbReference>
<keyword evidence="17" id="KW-1185">Reference proteome</keyword>
<feature type="region of interest" description="Disordered" evidence="13">
    <location>
        <begin position="261"/>
        <end position="752"/>
    </location>
</feature>
<feature type="domain" description="FIP-RBD" evidence="15">
    <location>
        <begin position="1243"/>
        <end position="1305"/>
    </location>
</feature>
<evidence type="ECO:0000256" key="13">
    <source>
        <dbReference type="SAM" id="MobiDB-lite"/>
    </source>
</evidence>
<dbReference type="GO" id="GO:0023052">
    <property type="term" value="P:signaling"/>
    <property type="evidence" value="ECO:0007669"/>
    <property type="project" value="UniProtKB-ARBA"/>
</dbReference>
<keyword evidence="3" id="KW-0813">Transport</keyword>
<feature type="compositionally biased region" description="Low complexity" evidence="13">
    <location>
        <begin position="576"/>
        <end position="590"/>
    </location>
</feature>
<dbReference type="Pfam" id="PF09457">
    <property type="entry name" value="RBD-FIP"/>
    <property type="match status" value="1"/>
</dbReference>
<dbReference type="GO" id="GO:0045055">
    <property type="term" value="P:regulated exocytosis"/>
    <property type="evidence" value="ECO:0007669"/>
    <property type="project" value="TreeGrafter"/>
</dbReference>
<feature type="compositionally biased region" description="Basic and acidic residues" evidence="13">
    <location>
        <begin position="444"/>
        <end position="458"/>
    </location>
</feature>
<protein>
    <recommendedName>
        <fullName evidence="12">Rab11 family-interacting protein 2</fullName>
    </recommendedName>
</protein>
<keyword evidence="8" id="KW-0653">Protein transport</keyword>